<dbReference type="AlphaFoldDB" id="A0A0V8QC23"/>
<proteinExistence type="inferred from homology"/>
<dbReference type="OrthoDB" id="111144at2"/>
<dbReference type="InterPro" id="IPR013762">
    <property type="entry name" value="Integrase-like_cat_sf"/>
</dbReference>
<dbReference type="SUPFAM" id="SSF56349">
    <property type="entry name" value="DNA breaking-rejoining enzymes"/>
    <property type="match status" value="1"/>
</dbReference>
<evidence type="ECO:0000256" key="2">
    <source>
        <dbReference type="ARBA" id="ARBA00023125"/>
    </source>
</evidence>
<evidence type="ECO:0000256" key="1">
    <source>
        <dbReference type="ARBA" id="ARBA00008857"/>
    </source>
</evidence>
<dbReference type="InterPro" id="IPR010998">
    <property type="entry name" value="Integrase_recombinase_N"/>
</dbReference>
<dbReference type="Gene3D" id="1.10.150.130">
    <property type="match status" value="1"/>
</dbReference>
<dbReference type="PANTHER" id="PTHR30349">
    <property type="entry name" value="PHAGE INTEGRASE-RELATED"/>
    <property type="match status" value="1"/>
</dbReference>
<name>A0A0V8QC23_9FIRM</name>
<dbReference type="GO" id="GO:0003677">
    <property type="term" value="F:DNA binding"/>
    <property type="evidence" value="ECO:0007669"/>
    <property type="project" value="UniProtKB-KW"/>
</dbReference>
<dbReference type="PANTHER" id="PTHR30349:SF64">
    <property type="entry name" value="PROPHAGE INTEGRASE INTD-RELATED"/>
    <property type="match status" value="1"/>
</dbReference>
<dbReference type="PROSITE" id="PS51898">
    <property type="entry name" value="TYR_RECOMBINASE"/>
    <property type="match status" value="1"/>
</dbReference>
<comment type="caution">
    <text evidence="5">The sequence shown here is derived from an EMBL/GenBank/DDBJ whole genome shotgun (WGS) entry which is preliminary data.</text>
</comment>
<evidence type="ECO:0000313" key="5">
    <source>
        <dbReference type="EMBL" id="KSV58141.1"/>
    </source>
</evidence>
<evidence type="ECO:0000256" key="3">
    <source>
        <dbReference type="ARBA" id="ARBA00023172"/>
    </source>
</evidence>
<accession>A0A0V8QC23</accession>
<feature type="domain" description="Tyr recombinase" evidence="4">
    <location>
        <begin position="191"/>
        <end position="423"/>
    </location>
</feature>
<dbReference type="Pfam" id="PF00589">
    <property type="entry name" value="Phage_integrase"/>
    <property type="match status" value="1"/>
</dbReference>
<evidence type="ECO:0000259" key="4">
    <source>
        <dbReference type="PROSITE" id="PS51898"/>
    </source>
</evidence>
<organism evidence="5 6">
    <name type="scientific">Acetivibrio ethanolgignens</name>
    <dbReference type="NCBI Taxonomy" id="290052"/>
    <lineage>
        <taxon>Bacteria</taxon>
        <taxon>Bacillati</taxon>
        <taxon>Bacillota</taxon>
        <taxon>Clostridia</taxon>
        <taxon>Eubacteriales</taxon>
        <taxon>Oscillospiraceae</taxon>
        <taxon>Acetivibrio</taxon>
    </lineage>
</organism>
<dbReference type="GO" id="GO:0015074">
    <property type="term" value="P:DNA integration"/>
    <property type="evidence" value="ECO:0007669"/>
    <property type="project" value="InterPro"/>
</dbReference>
<sequence>MAKGSVRKKGKKWYYRYYVEDASGNLVQKECVGTESKSETEKLLRKAMEEYESKKIVAKTENITLGELLDVWVDEELKVSSLSNNTVTLYLGVVKIIKRHPLSKRKLRTVTSEHMQEFMDYLSFGGTAPDGTEAKPLSIDRIHSFSAVLQRAFRYAVFPKQYISFNPMQYVVIRRPTQEVDLFATEDEDFPQEKTITHQQYNEIVAYLTQKKSSSLLAVQIAYYAGLRIGEVTGLSWDDINLEEQYLTVRRSLSRNNARHKLELGPTKRKKVRIVDFGDTLAEILRRAKKEQHKQRFQYGQLYQRNYYKEVREKNRVYYELYSLDGTQEVPEDYTEISLVCVRQDGMYLGREALDWMCRSIRKHLKGFENFHFHSLRHTYTSNLLANGAPPKDVQELLGHSAVSTTMNIYAHATREAKKNSARLLDKVVGND</sequence>
<reference evidence="5 6" key="1">
    <citation type="submission" date="2015-11" db="EMBL/GenBank/DDBJ databases">
        <title>Butyribacter intestini gen. nov., sp. nov., a butyric acid-producing bacterium of the family Lachnospiraceae isolated from the human faeces.</title>
        <authorList>
            <person name="Zou Y."/>
            <person name="Xue W."/>
            <person name="Luo G."/>
            <person name="Lv M."/>
        </authorList>
    </citation>
    <scope>NUCLEOTIDE SEQUENCE [LARGE SCALE GENOMIC DNA]</scope>
    <source>
        <strain evidence="5 6">ACET-33324</strain>
    </source>
</reference>
<dbReference type="Gene3D" id="1.10.443.10">
    <property type="entry name" value="Intergrase catalytic core"/>
    <property type="match status" value="1"/>
</dbReference>
<dbReference type="STRING" id="290052.ASU35_14200"/>
<dbReference type="InterPro" id="IPR050090">
    <property type="entry name" value="Tyrosine_recombinase_XerCD"/>
</dbReference>
<gene>
    <name evidence="5" type="ORF">ASU35_14200</name>
</gene>
<protein>
    <submittedName>
        <fullName evidence="5">Integrase</fullName>
    </submittedName>
</protein>
<keyword evidence="3" id="KW-0233">DNA recombination</keyword>
<dbReference type="InterPro" id="IPR011010">
    <property type="entry name" value="DNA_brk_join_enz"/>
</dbReference>
<keyword evidence="6" id="KW-1185">Reference proteome</keyword>
<comment type="similarity">
    <text evidence="1">Belongs to the 'phage' integrase family.</text>
</comment>
<dbReference type="Proteomes" id="UP000054874">
    <property type="component" value="Unassembled WGS sequence"/>
</dbReference>
<evidence type="ECO:0000313" key="6">
    <source>
        <dbReference type="Proteomes" id="UP000054874"/>
    </source>
</evidence>
<dbReference type="CDD" id="cd01189">
    <property type="entry name" value="INT_ICEBs1_C_like"/>
    <property type="match status" value="1"/>
</dbReference>
<dbReference type="EMBL" id="LNAM01000185">
    <property type="protein sequence ID" value="KSV58141.1"/>
    <property type="molecule type" value="Genomic_DNA"/>
</dbReference>
<dbReference type="GO" id="GO:0006310">
    <property type="term" value="P:DNA recombination"/>
    <property type="evidence" value="ECO:0007669"/>
    <property type="project" value="UniProtKB-KW"/>
</dbReference>
<dbReference type="InterPro" id="IPR002104">
    <property type="entry name" value="Integrase_catalytic"/>
</dbReference>
<dbReference type="RefSeq" id="WP_058353624.1">
    <property type="nucleotide sequence ID" value="NZ_CABMMD010000185.1"/>
</dbReference>
<keyword evidence="2" id="KW-0238">DNA-binding</keyword>